<feature type="non-terminal residue" evidence="6">
    <location>
        <position position="1"/>
    </location>
</feature>
<dbReference type="Proteomes" id="UP000676336">
    <property type="component" value="Unassembled WGS sequence"/>
</dbReference>
<dbReference type="EMBL" id="CAJOBJ010069047">
    <property type="protein sequence ID" value="CAF4452114.1"/>
    <property type="molecule type" value="Genomic_DNA"/>
</dbReference>
<dbReference type="GO" id="GO:0009437">
    <property type="term" value="P:carnitine metabolic process"/>
    <property type="evidence" value="ECO:0007669"/>
    <property type="project" value="TreeGrafter"/>
</dbReference>
<dbReference type="PROSITE" id="PS00439">
    <property type="entry name" value="ACYLTRANSF_C_1"/>
    <property type="match status" value="1"/>
</dbReference>
<dbReference type="InterPro" id="IPR042572">
    <property type="entry name" value="Carn_acyl_trans_N"/>
</dbReference>
<keyword evidence="2" id="KW-0012">Acyltransferase</keyword>
<dbReference type="Proteomes" id="UP000681720">
    <property type="component" value="Unassembled WGS sequence"/>
</dbReference>
<dbReference type="GO" id="GO:0006631">
    <property type="term" value="P:fatty acid metabolic process"/>
    <property type="evidence" value="ECO:0007669"/>
    <property type="project" value="TreeGrafter"/>
</dbReference>
<sequence>QEHGKDAGIMPKIWSGLVKLCVGRNPSLFSCQNFLPSLPVPSLDETLQRYLRSVRPLYDDAEYQRMEKLAEEFKQTIGKRLQRYLWLK</sequence>
<keyword evidence="2" id="KW-0808">Transferase</keyword>
<proteinExistence type="predicted"/>
<comment type="catalytic activity">
    <reaction evidence="3">
        <text>4,8-dimethylnonanoyl-CoA + (R)-carnitine = O-4,8-dimethylnonanoyl-(R)-carnitine + CoA</text>
        <dbReference type="Rhea" id="RHEA:44860"/>
        <dbReference type="ChEBI" id="CHEBI:16347"/>
        <dbReference type="ChEBI" id="CHEBI:57287"/>
        <dbReference type="ChEBI" id="CHEBI:77061"/>
        <dbReference type="ChEBI" id="CHEBI:84654"/>
    </reaction>
</comment>
<dbReference type="PANTHER" id="PTHR22589:SF31">
    <property type="entry name" value="CARNITINE O-PALMITOYLTRANSFERASE"/>
    <property type="match status" value="1"/>
</dbReference>
<organism evidence="6 11">
    <name type="scientific">Rotaria magnacalcarata</name>
    <dbReference type="NCBI Taxonomy" id="392030"/>
    <lineage>
        <taxon>Eukaryota</taxon>
        <taxon>Metazoa</taxon>
        <taxon>Spiralia</taxon>
        <taxon>Gnathifera</taxon>
        <taxon>Rotifera</taxon>
        <taxon>Eurotatoria</taxon>
        <taxon>Bdelloidea</taxon>
        <taxon>Philodinida</taxon>
        <taxon>Philodinidae</taxon>
        <taxon>Rotaria</taxon>
    </lineage>
</organism>
<dbReference type="EMBL" id="CAJOBH010040114">
    <property type="protein sequence ID" value="CAF4324158.1"/>
    <property type="molecule type" value="Genomic_DNA"/>
</dbReference>
<dbReference type="Gene3D" id="1.10.275.20">
    <property type="entry name" value="Choline/Carnitine o-acyltransferase"/>
    <property type="match status" value="1"/>
</dbReference>
<evidence type="ECO:0000313" key="9">
    <source>
        <dbReference type="EMBL" id="CAF4451418.1"/>
    </source>
</evidence>
<dbReference type="PANTHER" id="PTHR22589">
    <property type="entry name" value="CARNITINE O-ACYLTRANSFERASE"/>
    <property type="match status" value="1"/>
</dbReference>
<dbReference type="GO" id="GO:0004095">
    <property type="term" value="F:carnitine O-palmitoyltransferase activity"/>
    <property type="evidence" value="ECO:0007669"/>
    <property type="project" value="TreeGrafter"/>
</dbReference>
<dbReference type="Pfam" id="PF00755">
    <property type="entry name" value="Carn_acyltransf"/>
    <property type="match status" value="1"/>
</dbReference>
<dbReference type="EMBL" id="CAJOBH010040312">
    <property type="protein sequence ID" value="CAF4325195.1"/>
    <property type="molecule type" value="Genomic_DNA"/>
</dbReference>
<evidence type="ECO:0000313" key="11">
    <source>
        <dbReference type="Proteomes" id="UP000681967"/>
    </source>
</evidence>
<dbReference type="SUPFAM" id="SSF52777">
    <property type="entry name" value="CoA-dependent acyltransferases"/>
    <property type="match status" value="1"/>
</dbReference>
<evidence type="ECO:0000313" key="7">
    <source>
        <dbReference type="EMBL" id="CAF4430622.1"/>
    </source>
</evidence>
<protein>
    <recommendedName>
        <fullName evidence="4">Choline/carnitine acyltransferase domain-containing protein</fullName>
    </recommendedName>
</protein>
<dbReference type="EMBL" id="CAJOBI010064833">
    <property type="protein sequence ID" value="CAF4431251.1"/>
    <property type="molecule type" value="Genomic_DNA"/>
</dbReference>
<dbReference type="InterPro" id="IPR000542">
    <property type="entry name" value="Carn_acyl_trans"/>
</dbReference>
<dbReference type="EMBL" id="CAJOBJ010068876">
    <property type="protein sequence ID" value="CAF4451418.1"/>
    <property type="molecule type" value="Genomic_DNA"/>
</dbReference>
<dbReference type="Proteomes" id="UP000681967">
    <property type="component" value="Unassembled WGS sequence"/>
</dbReference>
<comment type="caution">
    <text evidence="6">The sequence shown here is derived from an EMBL/GenBank/DDBJ whole genome shotgun (WGS) entry which is preliminary data.</text>
</comment>
<evidence type="ECO:0000256" key="1">
    <source>
        <dbReference type="ARBA" id="ARBA00005005"/>
    </source>
</evidence>
<dbReference type="EMBL" id="CAJOBI010064709">
    <property type="protein sequence ID" value="CAF4430622.1"/>
    <property type="molecule type" value="Genomic_DNA"/>
</dbReference>
<evidence type="ECO:0000313" key="6">
    <source>
        <dbReference type="EMBL" id="CAF4325195.1"/>
    </source>
</evidence>
<evidence type="ECO:0000313" key="10">
    <source>
        <dbReference type="EMBL" id="CAF4452114.1"/>
    </source>
</evidence>
<feature type="non-terminal residue" evidence="6">
    <location>
        <position position="88"/>
    </location>
</feature>
<reference evidence="6" key="1">
    <citation type="submission" date="2021-02" db="EMBL/GenBank/DDBJ databases">
        <authorList>
            <person name="Nowell W R."/>
        </authorList>
    </citation>
    <scope>NUCLEOTIDE SEQUENCE</scope>
</reference>
<comment type="pathway">
    <text evidence="1">Lipid metabolism; fatty acid beta-oxidation.</text>
</comment>
<dbReference type="GO" id="GO:0005739">
    <property type="term" value="C:mitochondrion"/>
    <property type="evidence" value="ECO:0007669"/>
    <property type="project" value="TreeGrafter"/>
</dbReference>
<evidence type="ECO:0000313" key="8">
    <source>
        <dbReference type="EMBL" id="CAF4431251.1"/>
    </source>
</evidence>
<dbReference type="AlphaFoldDB" id="A0A8S2U5R3"/>
<name>A0A8S2U5R3_9BILA</name>
<evidence type="ECO:0000259" key="4">
    <source>
        <dbReference type="Pfam" id="PF00755"/>
    </source>
</evidence>
<feature type="domain" description="Choline/carnitine acyltransferase" evidence="4">
    <location>
        <begin position="38"/>
        <end position="87"/>
    </location>
</feature>
<gene>
    <name evidence="5" type="ORF">BYL167_LOCUS28405</name>
    <name evidence="6" type="ORF">BYL167_LOCUS28450</name>
    <name evidence="9" type="ORF">GIL414_LOCUS32440</name>
    <name evidence="10" type="ORF">GIL414_LOCUS32474</name>
    <name evidence="7" type="ORF">SMN809_LOCUS31798</name>
    <name evidence="8" type="ORF">SMN809_LOCUS31832</name>
</gene>
<accession>A0A8S2U5R3</accession>
<evidence type="ECO:0000256" key="3">
    <source>
        <dbReference type="ARBA" id="ARBA00048999"/>
    </source>
</evidence>
<evidence type="ECO:0000313" key="5">
    <source>
        <dbReference type="EMBL" id="CAF4324158.1"/>
    </source>
</evidence>
<dbReference type="InterPro" id="IPR039551">
    <property type="entry name" value="Cho/carn_acyl_trans"/>
</dbReference>
<evidence type="ECO:0000256" key="2">
    <source>
        <dbReference type="ARBA" id="ARBA00023315"/>
    </source>
</evidence>